<reference evidence="1 2" key="1">
    <citation type="journal article" date="2017" name="Genome Biol.">
        <title>New reference genome sequences of hot pepper reveal the massive evolution of plant disease-resistance genes by retroduplication.</title>
        <authorList>
            <person name="Kim S."/>
            <person name="Park J."/>
            <person name="Yeom S.I."/>
            <person name="Kim Y.M."/>
            <person name="Seo E."/>
            <person name="Kim K.T."/>
            <person name="Kim M.S."/>
            <person name="Lee J.M."/>
            <person name="Cheong K."/>
            <person name="Shin H.S."/>
            <person name="Kim S.B."/>
            <person name="Han K."/>
            <person name="Lee J."/>
            <person name="Park M."/>
            <person name="Lee H.A."/>
            <person name="Lee H.Y."/>
            <person name="Lee Y."/>
            <person name="Oh S."/>
            <person name="Lee J.H."/>
            <person name="Choi E."/>
            <person name="Choi E."/>
            <person name="Lee S.E."/>
            <person name="Jeon J."/>
            <person name="Kim H."/>
            <person name="Choi G."/>
            <person name="Song H."/>
            <person name="Lee J."/>
            <person name="Lee S.C."/>
            <person name="Kwon J.K."/>
            <person name="Lee H.Y."/>
            <person name="Koo N."/>
            <person name="Hong Y."/>
            <person name="Kim R.W."/>
            <person name="Kang W.H."/>
            <person name="Huh J.H."/>
            <person name="Kang B.C."/>
            <person name="Yang T.J."/>
            <person name="Lee Y.H."/>
            <person name="Bennetzen J.L."/>
            <person name="Choi D."/>
        </authorList>
    </citation>
    <scope>NUCLEOTIDE SEQUENCE [LARGE SCALE GENOMIC DNA]</scope>
    <source>
        <strain evidence="2">cv. PBC81</strain>
    </source>
</reference>
<organism evidence="1 2">
    <name type="scientific">Capsicum baccatum</name>
    <name type="common">Peruvian pepper</name>
    <dbReference type="NCBI Taxonomy" id="33114"/>
    <lineage>
        <taxon>Eukaryota</taxon>
        <taxon>Viridiplantae</taxon>
        <taxon>Streptophyta</taxon>
        <taxon>Embryophyta</taxon>
        <taxon>Tracheophyta</taxon>
        <taxon>Spermatophyta</taxon>
        <taxon>Magnoliopsida</taxon>
        <taxon>eudicotyledons</taxon>
        <taxon>Gunneridae</taxon>
        <taxon>Pentapetalae</taxon>
        <taxon>asterids</taxon>
        <taxon>lamiids</taxon>
        <taxon>Solanales</taxon>
        <taxon>Solanaceae</taxon>
        <taxon>Solanoideae</taxon>
        <taxon>Capsiceae</taxon>
        <taxon>Capsicum</taxon>
    </lineage>
</organism>
<dbReference type="PANTHER" id="PTHR46063:SF1">
    <property type="entry name" value="KELCH DOMAIN-CONTAINING PROTEIN 4"/>
    <property type="match status" value="1"/>
</dbReference>
<protein>
    <submittedName>
        <fullName evidence="1">Uncharacterized protein</fullName>
    </submittedName>
</protein>
<dbReference type="OrthoDB" id="4447at2759"/>
<dbReference type="EMBL" id="MLFT02000003">
    <property type="protein sequence ID" value="PHT53731.1"/>
    <property type="molecule type" value="Genomic_DNA"/>
</dbReference>
<dbReference type="AlphaFoldDB" id="A0A2G2X8R7"/>
<dbReference type="PANTHER" id="PTHR46063">
    <property type="entry name" value="KELCH DOMAIN-CONTAINING PROTEIN"/>
    <property type="match status" value="1"/>
</dbReference>
<dbReference type="InterPro" id="IPR052588">
    <property type="entry name" value="Kelch_domain_protein"/>
</dbReference>
<name>A0A2G2X8R7_CAPBA</name>
<sequence>MFRMTSFDSCPVLLHQGVSLIGRSRGLRKTLPSEELFLKLPLGRETNILLAPSCLASLSLLSLAHTSLGTIVDGYIRSICGTHDRALDHGYKARSFMRLNINPLKETELVLYGGEFLQWQQGGEFTSPNQERLHHYKDFWVLETNQWEQLNYKGCPSPRSGHRMWQEIKSTSGCMWPSARSGFQFFVYQDEAFLKKVDNNVEANFSSKDNAESLDLDVADFFEILEGNVSHLVGDESTIV</sequence>
<comment type="caution">
    <text evidence="1">The sequence shown here is derived from an EMBL/GenBank/DDBJ whole genome shotgun (WGS) entry which is preliminary data.</text>
</comment>
<evidence type="ECO:0000313" key="1">
    <source>
        <dbReference type="EMBL" id="PHT53731.1"/>
    </source>
</evidence>
<dbReference type="STRING" id="33114.A0A2G2X8R7"/>
<keyword evidence="2" id="KW-1185">Reference proteome</keyword>
<dbReference type="Proteomes" id="UP000224567">
    <property type="component" value="Unassembled WGS sequence"/>
</dbReference>
<accession>A0A2G2X8R7</accession>
<evidence type="ECO:0000313" key="2">
    <source>
        <dbReference type="Proteomes" id="UP000224567"/>
    </source>
</evidence>
<gene>
    <name evidence="1" type="ORF">CQW23_08193</name>
</gene>
<proteinExistence type="predicted"/>
<reference evidence="2" key="2">
    <citation type="journal article" date="2017" name="J. Anim. Genet.">
        <title>Multiple reference genome sequences of hot pepper reveal the massive evolution of plant disease resistance genes by retroduplication.</title>
        <authorList>
            <person name="Kim S."/>
            <person name="Park J."/>
            <person name="Yeom S.-I."/>
            <person name="Kim Y.-M."/>
            <person name="Seo E."/>
            <person name="Kim K.-T."/>
            <person name="Kim M.-S."/>
            <person name="Lee J.M."/>
            <person name="Cheong K."/>
            <person name="Shin H.-S."/>
            <person name="Kim S.-B."/>
            <person name="Han K."/>
            <person name="Lee J."/>
            <person name="Park M."/>
            <person name="Lee H.-A."/>
            <person name="Lee H.-Y."/>
            <person name="Lee Y."/>
            <person name="Oh S."/>
            <person name="Lee J.H."/>
            <person name="Choi E."/>
            <person name="Choi E."/>
            <person name="Lee S.E."/>
            <person name="Jeon J."/>
            <person name="Kim H."/>
            <person name="Choi G."/>
            <person name="Song H."/>
            <person name="Lee J."/>
            <person name="Lee S.-C."/>
            <person name="Kwon J.-K."/>
            <person name="Lee H.-Y."/>
            <person name="Koo N."/>
            <person name="Hong Y."/>
            <person name="Kim R.W."/>
            <person name="Kang W.-H."/>
            <person name="Huh J.H."/>
            <person name="Kang B.-C."/>
            <person name="Yang T.-J."/>
            <person name="Lee Y.-H."/>
            <person name="Bennetzen J.L."/>
            <person name="Choi D."/>
        </authorList>
    </citation>
    <scope>NUCLEOTIDE SEQUENCE [LARGE SCALE GENOMIC DNA]</scope>
    <source>
        <strain evidence="2">cv. PBC81</strain>
    </source>
</reference>